<keyword evidence="6" id="KW-1185">Reference proteome</keyword>
<feature type="signal peptide" evidence="3">
    <location>
        <begin position="1"/>
        <end position="33"/>
    </location>
</feature>
<proteinExistence type="predicted"/>
<evidence type="ECO:0000256" key="1">
    <source>
        <dbReference type="SAM" id="MobiDB-lite"/>
    </source>
</evidence>
<keyword evidence="5" id="KW-0255">Endonuclease</keyword>
<reference evidence="6" key="1">
    <citation type="journal article" date="2019" name="Int. J. Syst. Evol. Microbiol.">
        <title>The Global Catalogue of Microorganisms (GCM) 10K type strain sequencing project: providing services to taxonomists for standard genome sequencing and annotation.</title>
        <authorList>
            <consortium name="The Broad Institute Genomics Platform"/>
            <consortium name="The Broad Institute Genome Sequencing Center for Infectious Disease"/>
            <person name="Wu L."/>
            <person name="Ma J."/>
        </authorList>
    </citation>
    <scope>NUCLEOTIDE SEQUENCE [LARGE SCALE GENOMIC DNA]</scope>
    <source>
        <strain evidence="6">CGMCC 4.7317</strain>
    </source>
</reference>
<feature type="transmembrane region" description="Helical" evidence="2">
    <location>
        <begin position="457"/>
        <end position="475"/>
    </location>
</feature>
<keyword evidence="2" id="KW-1133">Transmembrane helix</keyword>
<dbReference type="Proteomes" id="UP001596138">
    <property type="component" value="Unassembled WGS sequence"/>
</dbReference>
<accession>A0ABW1SWS1</accession>
<keyword evidence="3" id="KW-0732">Signal</keyword>
<keyword evidence="2" id="KW-0812">Transmembrane</keyword>
<dbReference type="Gene3D" id="3.60.10.10">
    <property type="entry name" value="Endonuclease/exonuclease/phosphatase"/>
    <property type="match status" value="1"/>
</dbReference>
<evidence type="ECO:0000313" key="6">
    <source>
        <dbReference type="Proteomes" id="UP001596138"/>
    </source>
</evidence>
<dbReference type="InterPro" id="IPR036691">
    <property type="entry name" value="Endo/exonu/phosph_ase_sf"/>
</dbReference>
<evidence type="ECO:0000313" key="5">
    <source>
        <dbReference type="EMBL" id="MFC6236380.1"/>
    </source>
</evidence>
<sequence>MADVGVGRGLARLVVPVALAALASALGAAPAQAEDADLVVMTRNLYLGADVSSALGLLPDLPAAAQDMWSQVAATDFTARVPVLAAETVAARPAVIGIQEATTWECRPSAFAGTTVVYDFTQQFLDATAAAGTPYVLASANGRTALNQGYSIPAIPRLTRVVDPGTFQPLFGTDEADCGFTIADALAVRADLAGQVLDVGTVEYENAAAIVPVLMEVQRGYAWADIRIGSTPVRFVTTHLEAFWKPGAIPASAEQARQLVRDLAEVSMPLVVMGDFNSDPRDPRTPGDNPGGQPEATGDCPAQSGTDGACSAYWTMIGAGYTDSGPDATDPLNLSWGASGLLAGPDLDRLAAAKAMGNPYGMTDRLDYVFTRNGVTVRQAALVGNDWPTEGGTWACTTQAQSENAEAAAKAMGATVPASGACLPTDHAGVVATLAASASDVVDPPLPERVGFPLTRWAVGIGALVLLVLAVRGLVRRRRRRKAAKRAARGTA</sequence>
<keyword evidence="5" id="KW-0378">Hydrolase</keyword>
<dbReference type="SUPFAM" id="SSF56219">
    <property type="entry name" value="DNase I-like"/>
    <property type="match status" value="1"/>
</dbReference>
<keyword evidence="2" id="KW-0472">Membrane</keyword>
<keyword evidence="5" id="KW-0540">Nuclease</keyword>
<dbReference type="InterPro" id="IPR005135">
    <property type="entry name" value="Endo/exonuclease/phosphatase"/>
</dbReference>
<dbReference type="RefSeq" id="WP_386763426.1">
    <property type="nucleotide sequence ID" value="NZ_JBHSTI010000002.1"/>
</dbReference>
<evidence type="ECO:0000259" key="4">
    <source>
        <dbReference type="Pfam" id="PF03372"/>
    </source>
</evidence>
<evidence type="ECO:0000256" key="3">
    <source>
        <dbReference type="SAM" id="SignalP"/>
    </source>
</evidence>
<protein>
    <submittedName>
        <fullName evidence="5">Endonuclease/exonuclease/phosphatase family protein</fullName>
    </submittedName>
</protein>
<comment type="caution">
    <text evidence="5">The sequence shown here is derived from an EMBL/GenBank/DDBJ whole genome shotgun (WGS) entry which is preliminary data.</text>
</comment>
<gene>
    <name evidence="5" type="ORF">ACFQGU_00700</name>
</gene>
<dbReference type="EMBL" id="JBHSTI010000002">
    <property type="protein sequence ID" value="MFC6236380.1"/>
    <property type="molecule type" value="Genomic_DNA"/>
</dbReference>
<dbReference type="GO" id="GO:0004519">
    <property type="term" value="F:endonuclease activity"/>
    <property type="evidence" value="ECO:0007669"/>
    <property type="project" value="UniProtKB-KW"/>
</dbReference>
<dbReference type="Pfam" id="PF03372">
    <property type="entry name" value="Exo_endo_phos"/>
    <property type="match status" value="1"/>
</dbReference>
<organism evidence="5 6">
    <name type="scientific">Longivirga aurantiaca</name>
    <dbReference type="NCBI Taxonomy" id="1837743"/>
    <lineage>
        <taxon>Bacteria</taxon>
        <taxon>Bacillati</taxon>
        <taxon>Actinomycetota</taxon>
        <taxon>Actinomycetes</taxon>
        <taxon>Sporichthyales</taxon>
        <taxon>Sporichthyaceae</taxon>
        <taxon>Longivirga</taxon>
    </lineage>
</organism>
<name>A0ABW1SWS1_9ACTN</name>
<feature type="chain" id="PRO_5047107862" evidence="3">
    <location>
        <begin position="34"/>
        <end position="492"/>
    </location>
</feature>
<feature type="region of interest" description="Disordered" evidence="1">
    <location>
        <begin position="274"/>
        <end position="304"/>
    </location>
</feature>
<evidence type="ECO:0000256" key="2">
    <source>
        <dbReference type="SAM" id="Phobius"/>
    </source>
</evidence>
<feature type="domain" description="Endonuclease/exonuclease/phosphatase" evidence="4">
    <location>
        <begin position="221"/>
        <end position="382"/>
    </location>
</feature>